<dbReference type="PANTHER" id="PTHR35894">
    <property type="entry name" value="GENERAL SECRETION PATHWAY PROTEIN A-RELATED"/>
    <property type="match status" value="1"/>
</dbReference>
<dbReference type="KEGG" id="cluj:IAU68_03430"/>
<evidence type="ECO:0000313" key="3">
    <source>
        <dbReference type="EMBL" id="QNP90827.1"/>
    </source>
</evidence>
<keyword evidence="5" id="KW-1185">Reference proteome</keyword>
<proteinExistence type="predicted"/>
<dbReference type="SUPFAM" id="SSF52540">
    <property type="entry name" value="P-loop containing nucleoside triphosphate hydrolases"/>
    <property type="match status" value="1"/>
</dbReference>
<accession>A0A7H0K0L1</accession>
<dbReference type="InterPro" id="IPR052026">
    <property type="entry name" value="ExeA_AAA_ATPase_DNA-bind"/>
</dbReference>
<evidence type="ECO:0000259" key="1">
    <source>
        <dbReference type="Pfam" id="PF13191"/>
    </source>
</evidence>
<reference evidence="4 5" key="1">
    <citation type="submission" date="2020-08" db="EMBL/GenBank/DDBJ databases">
        <title>novel species in genus Corynebacterium.</title>
        <authorList>
            <person name="Zhang G."/>
        </authorList>
    </citation>
    <scope>NUCLEOTIDE SEQUENCE [LARGE SCALE GENOMIC DNA]</scope>
    <source>
        <strain evidence="3">Zg-917</strain>
        <strain evidence="4 5">zg-917</strain>
    </source>
</reference>
<evidence type="ECO:0000313" key="2">
    <source>
        <dbReference type="EMBL" id="MBC3179429.1"/>
    </source>
</evidence>
<dbReference type="AlphaFoldDB" id="A0A7H0K0L1"/>
<dbReference type="InterPro" id="IPR036388">
    <property type="entry name" value="WH-like_DNA-bd_sf"/>
</dbReference>
<evidence type="ECO:0000313" key="4">
    <source>
        <dbReference type="Proteomes" id="UP000516235"/>
    </source>
</evidence>
<dbReference type="RefSeq" id="WP_171194470.1">
    <property type="nucleotide sequence ID" value="NZ_CP061032.1"/>
</dbReference>
<dbReference type="InterPro" id="IPR041664">
    <property type="entry name" value="AAA_16"/>
</dbReference>
<dbReference type="Pfam" id="PF13191">
    <property type="entry name" value="AAA_16"/>
    <property type="match status" value="1"/>
</dbReference>
<dbReference type="EMBL" id="CP061032">
    <property type="protein sequence ID" value="QNP90827.1"/>
    <property type="molecule type" value="Genomic_DNA"/>
</dbReference>
<protein>
    <submittedName>
        <fullName evidence="3">AAA family ATPase</fullName>
    </submittedName>
</protein>
<dbReference type="PANTHER" id="PTHR35894:SF1">
    <property type="entry name" value="PHOSPHORIBULOKINASE _ URIDINE KINASE FAMILY"/>
    <property type="match status" value="1"/>
</dbReference>
<name>A0A7H0K0L1_9CORY</name>
<dbReference type="EMBL" id="JACMYE010000007">
    <property type="protein sequence ID" value="MBC3179429.1"/>
    <property type="molecule type" value="Genomic_DNA"/>
</dbReference>
<evidence type="ECO:0000313" key="5">
    <source>
        <dbReference type="Proteomes" id="UP000642876"/>
    </source>
</evidence>
<gene>
    <name evidence="2" type="ORF">H7348_08960</name>
    <name evidence="3" type="ORF">IAU68_03430</name>
</gene>
<dbReference type="InterPro" id="IPR027417">
    <property type="entry name" value="P-loop_NTPase"/>
</dbReference>
<dbReference type="Proteomes" id="UP000516235">
    <property type="component" value="Chromosome"/>
</dbReference>
<dbReference type="Gene3D" id="1.10.10.10">
    <property type="entry name" value="Winged helix-like DNA-binding domain superfamily/Winged helix DNA-binding domain"/>
    <property type="match status" value="1"/>
</dbReference>
<dbReference type="Proteomes" id="UP000642876">
    <property type="component" value="Unassembled WGS sequence"/>
</dbReference>
<dbReference type="Gene3D" id="3.40.50.300">
    <property type="entry name" value="P-loop containing nucleotide triphosphate hydrolases"/>
    <property type="match status" value="1"/>
</dbReference>
<feature type="domain" description="Orc1-like AAA ATPase" evidence="1">
    <location>
        <begin position="34"/>
        <end position="166"/>
    </location>
</feature>
<organism evidence="3 4">
    <name type="scientific">Corynebacterium lujinxingii</name>
    <dbReference type="NCBI Taxonomy" id="2763010"/>
    <lineage>
        <taxon>Bacteria</taxon>
        <taxon>Bacillati</taxon>
        <taxon>Actinomycetota</taxon>
        <taxon>Actinomycetes</taxon>
        <taxon>Mycobacteriales</taxon>
        <taxon>Corynebacteriaceae</taxon>
        <taxon>Corynebacterium</taxon>
    </lineage>
</organism>
<sequence length="375" mass="40243">MRNPFIPTFGVSPLILGGDGDFIHAFGAGLESGAGDPRRALLISGPRGIGKTVTLNELEDAAARLGWVVLRAQPYDLVTPLVNTAIPEALHTVRQQDPDKRRITSLSISGVGGFRTESAGGDSTPSLISSLNKLCDELPDGSGTLITLDEVQSVNPKQLWELTAAVQDLRRDGRDIAFAAAGLPDGVAALLQHPGTTFLRRAQHVTLAPMSPQDTASVLENTAREGSVDFSGPVLDRAAATTRGYPFLVQLLGYHLFEQASGDGGTVTAEHLEAVTPDVLDTLGSLVHEPALVHVPQSEQDYLAAMAEVQTDQDAIPSAAVAKRLGKTAQQVSMARQRLIDRELIYSPRRGYLNFVIPHLGYHLNKRQTRDTGWD</sequence>